<evidence type="ECO:0000256" key="2">
    <source>
        <dbReference type="SAM" id="Phobius"/>
    </source>
</evidence>
<gene>
    <name evidence="3" type="ORF">EV385_3699</name>
</gene>
<proteinExistence type="predicted"/>
<keyword evidence="4" id="KW-1185">Reference proteome</keyword>
<keyword evidence="2" id="KW-0472">Membrane</keyword>
<name>A0A4Q7ZN35_9ACTN</name>
<dbReference type="RefSeq" id="WP_242624951.1">
    <property type="nucleotide sequence ID" value="NZ_SHKY01000001.1"/>
</dbReference>
<comment type="caution">
    <text evidence="3">The sequence shown here is derived from an EMBL/GenBank/DDBJ whole genome shotgun (WGS) entry which is preliminary data.</text>
</comment>
<keyword evidence="2" id="KW-0812">Transmembrane</keyword>
<accession>A0A4Q7ZN35</accession>
<evidence type="ECO:0000313" key="4">
    <source>
        <dbReference type="Proteomes" id="UP000292564"/>
    </source>
</evidence>
<feature type="region of interest" description="Disordered" evidence="1">
    <location>
        <begin position="50"/>
        <end position="93"/>
    </location>
</feature>
<protein>
    <recommendedName>
        <fullName evidence="5">Secreted protein</fullName>
    </recommendedName>
</protein>
<sequence length="327" mass="33808">MPDVLAEAPPPATQAETPRDRDNFRLAAFGALLVVVLFAGYGIGRLAGPSGSGSGTANGPATSAPAAQHPAGMPGTENAPHTHTAAAPNANPGEAVGGLAITASGLTLTPDLTTFPAGRSKPFRFRITASGGAPVTTYAVVHDKPLHLVVVRRDLAVYQHLHPTMAPDGTWTVDLDLAEPGSYRAIADFTAIVGGSQVPATLGVDVTVPGNYRPAALPPPAQTATTDRFTVSYEGTPQPGVAEPLLVSVTTFEGGPAALEPYLGAYGHLVVVREGDVGYVHVHPEPRLVDGKVKLWLAAPGPGRYRMFFDFQVAGRVHTAAWSVTVG</sequence>
<keyword evidence="2" id="KW-1133">Transmembrane helix</keyword>
<evidence type="ECO:0000313" key="3">
    <source>
        <dbReference type="EMBL" id="RZU51863.1"/>
    </source>
</evidence>
<evidence type="ECO:0008006" key="5">
    <source>
        <dbReference type="Google" id="ProtNLM"/>
    </source>
</evidence>
<evidence type="ECO:0000256" key="1">
    <source>
        <dbReference type="SAM" id="MobiDB-lite"/>
    </source>
</evidence>
<dbReference type="AlphaFoldDB" id="A0A4Q7ZN35"/>
<dbReference type="Proteomes" id="UP000292564">
    <property type="component" value="Unassembled WGS sequence"/>
</dbReference>
<dbReference type="EMBL" id="SHKY01000001">
    <property type="protein sequence ID" value="RZU51863.1"/>
    <property type="molecule type" value="Genomic_DNA"/>
</dbReference>
<feature type="compositionally biased region" description="Low complexity" evidence="1">
    <location>
        <begin position="78"/>
        <end position="92"/>
    </location>
</feature>
<feature type="transmembrane region" description="Helical" evidence="2">
    <location>
        <begin position="26"/>
        <end position="44"/>
    </location>
</feature>
<reference evidence="3 4" key="1">
    <citation type="submission" date="2019-02" db="EMBL/GenBank/DDBJ databases">
        <title>Sequencing the genomes of 1000 actinobacteria strains.</title>
        <authorList>
            <person name="Klenk H.-P."/>
        </authorList>
    </citation>
    <scope>NUCLEOTIDE SEQUENCE [LARGE SCALE GENOMIC DNA]</scope>
    <source>
        <strain evidence="3 4">DSM 45162</strain>
    </source>
</reference>
<organism evidence="3 4">
    <name type="scientific">Krasilnikovia cinnamomea</name>
    <dbReference type="NCBI Taxonomy" id="349313"/>
    <lineage>
        <taxon>Bacteria</taxon>
        <taxon>Bacillati</taxon>
        <taxon>Actinomycetota</taxon>
        <taxon>Actinomycetes</taxon>
        <taxon>Micromonosporales</taxon>
        <taxon>Micromonosporaceae</taxon>
        <taxon>Krasilnikovia</taxon>
    </lineage>
</organism>